<dbReference type="Proteomes" id="UP000335538">
    <property type="component" value="Unassembled WGS sequence"/>
</dbReference>
<protein>
    <submittedName>
        <fullName evidence="1">Uncharacterized protein</fullName>
    </submittedName>
</protein>
<evidence type="ECO:0000313" key="2">
    <source>
        <dbReference type="Proteomes" id="UP000335538"/>
    </source>
</evidence>
<dbReference type="EMBL" id="CABPSR010000004">
    <property type="protein sequence ID" value="VVE79313.1"/>
    <property type="molecule type" value="Genomic_DNA"/>
</dbReference>
<dbReference type="AlphaFoldDB" id="A0A5E5B414"/>
<gene>
    <name evidence="1" type="ORF">PSP31121_02055</name>
</gene>
<organism evidence="1 2">
    <name type="scientific">Pandoraea sputorum</name>
    <dbReference type="NCBI Taxonomy" id="93222"/>
    <lineage>
        <taxon>Bacteria</taxon>
        <taxon>Pseudomonadati</taxon>
        <taxon>Pseudomonadota</taxon>
        <taxon>Betaproteobacteria</taxon>
        <taxon>Burkholderiales</taxon>
        <taxon>Burkholderiaceae</taxon>
        <taxon>Pandoraea</taxon>
    </lineage>
</organism>
<proteinExistence type="predicted"/>
<name>A0A5E5B414_9BURK</name>
<sequence>MVRTIPRYSTQTRGTCADFFYDAKAPLFRYELRESYAPAAVTADWIFENTEANVVPRLV</sequence>
<reference evidence="1 2" key="1">
    <citation type="submission" date="2019-08" db="EMBL/GenBank/DDBJ databases">
        <authorList>
            <person name="Peeters C."/>
        </authorList>
    </citation>
    <scope>NUCLEOTIDE SEQUENCE [LARGE SCALE GENOMIC DNA]</scope>
    <source>
        <strain evidence="1 2">LMG 31121</strain>
    </source>
</reference>
<evidence type="ECO:0000313" key="1">
    <source>
        <dbReference type="EMBL" id="VVE79313.1"/>
    </source>
</evidence>
<accession>A0A5E5B414</accession>